<gene>
    <name evidence="2" type="ORF">SAMN05216600_11176</name>
</gene>
<keyword evidence="1" id="KW-0812">Transmembrane</keyword>
<keyword evidence="1" id="KW-0472">Membrane</keyword>
<dbReference type="PANTHER" id="PTHR35893">
    <property type="entry name" value="INNER MEMBRANE PROTEIN-RELATED"/>
    <property type="match status" value="1"/>
</dbReference>
<keyword evidence="3" id="KW-1185">Reference proteome</keyword>
<name>A0ABY1BHI8_9PSED</name>
<dbReference type="PANTHER" id="PTHR35893:SF3">
    <property type="entry name" value="INNER MEMBRANE PROTEIN"/>
    <property type="match status" value="1"/>
</dbReference>
<proteinExistence type="predicted"/>
<evidence type="ECO:0000313" key="3">
    <source>
        <dbReference type="Proteomes" id="UP000198512"/>
    </source>
</evidence>
<dbReference type="InterPro" id="IPR010279">
    <property type="entry name" value="YqjD/ElaB"/>
</dbReference>
<comment type="caution">
    <text evidence="2">The sequence shown here is derived from an EMBL/GenBank/DDBJ whole genome shotgun (WGS) entry which is preliminary data.</text>
</comment>
<evidence type="ECO:0000313" key="2">
    <source>
        <dbReference type="EMBL" id="SEQ88651.1"/>
    </source>
</evidence>
<protein>
    <submittedName>
        <fullName evidence="2">Membrane-anchored ribosome-binding protein, inhibits growth in stationary phase, ElaB/YqjD/DUF883 family</fullName>
    </submittedName>
</protein>
<evidence type="ECO:0000256" key="1">
    <source>
        <dbReference type="SAM" id="Phobius"/>
    </source>
</evidence>
<accession>A0ABY1BHI8</accession>
<organism evidence="2 3">
    <name type="scientific">Pseudomonas cuatrocienegasensis</name>
    <dbReference type="NCBI Taxonomy" id="543360"/>
    <lineage>
        <taxon>Bacteria</taxon>
        <taxon>Pseudomonadati</taxon>
        <taxon>Pseudomonadota</taxon>
        <taxon>Gammaproteobacteria</taxon>
        <taxon>Pseudomonadales</taxon>
        <taxon>Pseudomonadaceae</taxon>
        <taxon>Pseudomonas</taxon>
    </lineage>
</organism>
<sequence length="106" mass="11954">MRKLSDLAATSRADIEQEIDTLTRALEQLRKRAGHDSHEGFSRLRDRAGRLLHDSLDGWEDTYGELSRTSRELSRAASERVRERPVTSVAIGLGVVALIGWLVSRR</sequence>
<keyword evidence="1" id="KW-1133">Transmembrane helix</keyword>
<feature type="transmembrane region" description="Helical" evidence="1">
    <location>
        <begin position="85"/>
        <end position="103"/>
    </location>
</feature>
<reference evidence="2 3" key="1">
    <citation type="submission" date="2016-10" db="EMBL/GenBank/DDBJ databases">
        <authorList>
            <person name="Varghese N."/>
            <person name="Submissions S."/>
        </authorList>
    </citation>
    <scope>NUCLEOTIDE SEQUENCE [LARGE SCALE GENOMIC DNA]</scope>
    <source>
        <strain evidence="2 3">CIP 109853</strain>
    </source>
</reference>
<dbReference type="EMBL" id="FOFP01000011">
    <property type="protein sequence ID" value="SEQ88651.1"/>
    <property type="molecule type" value="Genomic_DNA"/>
</dbReference>
<dbReference type="Proteomes" id="UP000198512">
    <property type="component" value="Unassembled WGS sequence"/>
</dbReference>
<dbReference type="RefSeq" id="WP_069521642.1">
    <property type="nucleotide sequence ID" value="NZ_FOFP01000011.1"/>
</dbReference>